<evidence type="ECO:0000313" key="4">
    <source>
        <dbReference type="EMBL" id="NEV62580.1"/>
    </source>
</evidence>
<evidence type="ECO:0000256" key="2">
    <source>
        <dbReference type="SAM" id="SignalP"/>
    </source>
</evidence>
<proteinExistence type="predicted"/>
<dbReference type="Proteomes" id="UP000483379">
    <property type="component" value="Unassembled WGS sequence"/>
</dbReference>
<feature type="domain" description="DUF4124" evidence="3">
    <location>
        <begin position="18"/>
        <end position="104"/>
    </location>
</feature>
<feature type="chain" id="PRO_5026867602" evidence="2">
    <location>
        <begin position="29"/>
        <end position="165"/>
    </location>
</feature>
<dbReference type="AlphaFoldDB" id="A0A6M0JYK6"/>
<feature type="region of interest" description="Disordered" evidence="1">
    <location>
        <begin position="58"/>
        <end position="125"/>
    </location>
</feature>
<dbReference type="RefSeq" id="WP_164453044.1">
    <property type="nucleotide sequence ID" value="NZ_JAAIJQ010000030.1"/>
</dbReference>
<dbReference type="InterPro" id="IPR025392">
    <property type="entry name" value="DUF4124"/>
</dbReference>
<gene>
    <name evidence="4" type="ORF">G3446_11870</name>
</gene>
<accession>A0A6M0JYK6</accession>
<sequence>MDTSRLLQVPASATALSLALLIAADAHAGLFKCKQPDGRVIYQQTACGGHADVDPFEVDIRGPDGSKSGKSSRDYSVGSQAKAMRTQRERLSKARRQARARAAAAARRVTGSPSKTPNRSKCAKHRAEVAKWKQKLLNGYHERTEKVYNENKLEHHQALVDQYCD</sequence>
<dbReference type="EMBL" id="JAAIJQ010000030">
    <property type="protein sequence ID" value="NEV62580.1"/>
    <property type="molecule type" value="Genomic_DNA"/>
</dbReference>
<dbReference type="Pfam" id="PF13511">
    <property type="entry name" value="DUF4124"/>
    <property type="match status" value="1"/>
</dbReference>
<name>A0A6M0JYK6_9GAMM</name>
<evidence type="ECO:0000259" key="3">
    <source>
        <dbReference type="Pfam" id="PF13511"/>
    </source>
</evidence>
<reference evidence="4 5" key="1">
    <citation type="submission" date="2020-02" db="EMBL/GenBank/DDBJ databases">
        <title>Genome sequences of Thiorhodococcus mannitoliphagus and Thiorhodococcus minor, purple sulfur photosynthetic bacteria in the gammaproteobacterial family, Chromatiaceae.</title>
        <authorList>
            <person name="Aviles F.A."/>
            <person name="Meyer T.E."/>
            <person name="Kyndt J.A."/>
        </authorList>
    </citation>
    <scope>NUCLEOTIDE SEQUENCE [LARGE SCALE GENOMIC DNA]</scope>
    <source>
        <strain evidence="4 5">DSM 11518</strain>
    </source>
</reference>
<protein>
    <submittedName>
        <fullName evidence="4">DUF4124 domain-containing protein</fullName>
    </submittedName>
</protein>
<organism evidence="4 5">
    <name type="scientific">Thiorhodococcus minor</name>
    <dbReference type="NCBI Taxonomy" id="57489"/>
    <lineage>
        <taxon>Bacteria</taxon>
        <taxon>Pseudomonadati</taxon>
        <taxon>Pseudomonadota</taxon>
        <taxon>Gammaproteobacteria</taxon>
        <taxon>Chromatiales</taxon>
        <taxon>Chromatiaceae</taxon>
        <taxon>Thiorhodococcus</taxon>
    </lineage>
</organism>
<keyword evidence="5" id="KW-1185">Reference proteome</keyword>
<comment type="caution">
    <text evidence="4">The sequence shown here is derived from an EMBL/GenBank/DDBJ whole genome shotgun (WGS) entry which is preliminary data.</text>
</comment>
<feature type="signal peptide" evidence="2">
    <location>
        <begin position="1"/>
        <end position="28"/>
    </location>
</feature>
<evidence type="ECO:0000313" key="5">
    <source>
        <dbReference type="Proteomes" id="UP000483379"/>
    </source>
</evidence>
<evidence type="ECO:0000256" key="1">
    <source>
        <dbReference type="SAM" id="MobiDB-lite"/>
    </source>
</evidence>
<keyword evidence="2" id="KW-0732">Signal</keyword>